<dbReference type="GO" id="GO:0005737">
    <property type="term" value="C:cytoplasm"/>
    <property type="evidence" value="ECO:0007669"/>
    <property type="project" value="TreeGrafter"/>
</dbReference>
<proteinExistence type="predicted"/>
<dbReference type="CTD" id="9700"/>
<dbReference type="GO" id="GO:0004197">
    <property type="term" value="F:cysteine-type endopeptidase activity"/>
    <property type="evidence" value="ECO:0007669"/>
    <property type="project" value="InterPro"/>
</dbReference>
<dbReference type="GeneID" id="115359665"/>
<evidence type="ECO:0000313" key="8">
    <source>
        <dbReference type="Proteomes" id="UP000472263"/>
    </source>
</evidence>
<dbReference type="OrthoDB" id="10255632at2759"/>
<accession>A0A667WGK1</accession>
<dbReference type="RefSeq" id="XP_029908098.1">
    <property type="nucleotide sequence ID" value="XM_030052238.1"/>
</dbReference>
<evidence type="ECO:0000256" key="2">
    <source>
        <dbReference type="ARBA" id="ARBA00012489"/>
    </source>
</evidence>
<evidence type="ECO:0000313" key="7">
    <source>
        <dbReference type="Ensembl" id="ENSMMDP00005000227.1"/>
    </source>
</evidence>
<evidence type="ECO:0000256" key="3">
    <source>
        <dbReference type="ARBA" id="ARBA00022801"/>
    </source>
</evidence>
<feature type="region of interest" description="Disordered" evidence="5">
    <location>
        <begin position="1596"/>
        <end position="1619"/>
    </location>
</feature>
<evidence type="ECO:0000256" key="1">
    <source>
        <dbReference type="ARBA" id="ARBA00000451"/>
    </source>
</evidence>
<dbReference type="InterPro" id="IPR005314">
    <property type="entry name" value="Peptidase_C50"/>
</dbReference>
<dbReference type="GO" id="GO:0006508">
    <property type="term" value="P:proteolysis"/>
    <property type="evidence" value="ECO:0007669"/>
    <property type="project" value="InterPro"/>
</dbReference>
<comment type="catalytic activity">
    <reaction evidence="1">
        <text>All bonds known to be hydrolyzed by this endopeptidase have arginine in P1 and an acidic residue in P4. P6 is often occupied by an acidic residue or by a hydroxy-amino-acid residue, the phosphorylation of which enhances cleavage.</text>
        <dbReference type="EC" id="3.4.22.49"/>
    </reaction>
</comment>
<keyword evidence="4" id="KW-0159">Chromosome partition</keyword>
<dbReference type="GO" id="GO:0005813">
    <property type="term" value="C:centrosome"/>
    <property type="evidence" value="ECO:0007669"/>
    <property type="project" value="TreeGrafter"/>
</dbReference>
<dbReference type="PROSITE" id="PS51700">
    <property type="entry name" value="SEPARIN"/>
    <property type="match status" value="1"/>
</dbReference>
<dbReference type="Proteomes" id="UP000472263">
    <property type="component" value="Chromosome 5"/>
</dbReference>
<evidence type="ECO:0000256" key="5">
    <source>
        <dbReference type="SAM" id="MobiDB-lite"/>
    </source>
</evidence>
<dbReference type="GO" id="GO:0005634">
    <property type="term" value="C:nucleus"/>
    <property type="evidence" value="ECO:0007669"/>
    <property type="project" value="InterPro"/>
</dbReference>
<protein>
    <recommendedName>
        <fullName evidence="2">separase</fullName>
        <ecNumber evidence="2">3.4.22.49</ecNumber>
    </recommendedName>
</protein>
<dbReference type="PANTHER" id="PTHR12792:SF0">
    <property type="entry name" value="SEPARIN"/>
    <property type="match status" value="1"/>
</dbReference>
<reference evidence="7" key="1">
    <citation type="submission" date="2019-06" db="EMBL/GenBank/DDBJ databases">
        <authorList>
            <consortium name="Wellcome Sanger Institute Data Sharing"/>
        </authorList>
    </citation>
    <scope>NUCLEOTIDE SEQUENCE [LARGE SCALE GENOMIC DNA]</scope>
</reference>
<dbReference type="InterPro" id="IPR030397">
    <property type="entry name" value="SEPARIN_core_dom"/>
</dbReference>
<dbReference type="Ensembl" id="ENSMMDT00005000234.1">
    <property type="protein sequence ID" value="ENSMMDP00005000227.1"/>
    <property type="gene ID" value="ENSMMDG00005000151.1"/>
</dbReference>
<evidence type="ECO:0000256" key="4">
    <source>
        <dbReference type="ARBA" id="ARBA00022829"/>
    </source>
</evidence>
<dbReference type="EC" id="3.4.22.49" evidence="2"/>
<gene>
    <name evidence="7" type="primary">espl1</name>
</gene>
<dbReference type="GO" id="GO:0051307">
    <property type="term" value="P:meiotic chromosome separation"/>
    <property type="evidence" value="ECO:0007669"/>
    <property type="project" value="TreeGrafter"/>
</dbReference>
<dbReference type="InterPro" id="IPR011990">
    <property type="entry name" value="TPR-like_helical_dom_sf"/>
</dbReference>
<dbReference type="RefSeq" id="XP_029908097.1">
    <property type="nucleotide sequence ID" value="XM_030052237.1"/>
</dbReference>
<reference evidence="7" key="2">
    <citation type="submission" date="2025-08" db="UniProtKB">
        <authorList>
            <consortium name="Ensembl"/>
        </authorList>
    </citation>
    <scope>IDENTIFICATION</scope>
</reference>
<feature type="domain" description="Peptidase C50" evidence="6">
    <location>
        <begin position="1999"/>
        <end position="2094"/>
    </location>
</feature>
<reference evidence="7" key="3">
    <citation type="submission" date="2025-09" db="UniProtKB">
        <authorList>
            <consortium name="Ensembl"/>
        </authorList>
    </citation>
    <scope>IDENTIFICATION</scope>
</reference>
<name>A0A667WGK1_9TELE</name>
<organism evidence="7 8">
    <name type="scientific">Myripristis murdjan</name>
    <name type="common">pinecone soldierfish</name>
    <dbReference type="NCBI Taxonomy" id="586833"/>
    <lineage>
        <taxon>Eukaryota</taxon>
        <taxon>Metazoa</taxon>
        <taxon>Chordata</taxon>
        <taxon>Craniata</taxon>
        <taxon>Vertebrata</taxon>
        <taxon>Euteleostomi</taxon>
        <taxon>Actinopterygii</taxon>
        <taxon>Neopterygii</taxon>
        <taxon>Teleostei</taxon>
        <taxon>Neoteleostei</taxon>
        <taxon>Acanthomorphata</taxon>
        <taxon>Holocentriformes</taxon>
        <taxon>Holocentridae</taxon>
        <taxon>Myripristis</taxon>
    </lineage>
</organism>
<feature type="region of interest" description="Disordered" evidence="5">
    <location>
        <begin position="1067"/>
        <end position="1094"/>
    </location>
</feature>
<keyword evidence="3" id="KW-0378">Hydrolase</keyword>
<dbReference type="PANTHER" id="PTHR12792">
    <property type="entry name" value="EXTRA SPINDLE POLES 1-RELATED"/>
    <property type="match status" value="1"/>
</dbReference>
<dbReference type="Pfam" id="PF03568">
    <property type="entry name" value="Separin_C"/>
    <property type="match status" value="1"/>
</dbReference>
<keyword evidence="8" id="KW-1185">Reference proteome</keyword>
<feature type="region of interest" description="Disordered" evidence="5">
    <location>
        <begin position="1433"/>
        <end position="1518"/>
    </location>
</feature>
<dbReference type="SUPFAM" id="SSF48452">
    <property type="entry name" value="TPR-like"/>
    <property type="match status" value="1"/>
</dbReference>
<dbReference type="GO" id="GO:0072686">
    <property type="term" value="C:mitotic spindle"/>
    <property type="evidence" value="ECO:0007669"/>
    <property type="project" value="TreeGrafter"/>
</dbReference>
<dbReference type="InParanoid" id="A0A667WGK1"/>
<dbReference type="GeneTree" id="ENSGT00390000004990"/>
<sequence>MKCLKVDEYIKRTASLRDTALLSEELQNYVKSQPGLHGRTLCDRVIRACNHQLGVGPPDPDHISQLIKLVELALHGYDLSGAHVPQNSPLYMEKIIFHIVKKLSSLGVHTLCSHLARLLYSRLTPVQQVEDYCVLVRSCFSVLWNGLSSTKDGTTLNHRDKLRFQIQALSFLLLLDRESTVPPSYSKAPIYTEDALVAFENSCGTVTKEDASFLLQETHTLFSMCWTGGRGSDGSGDGQSEKRNLAILSEVLLVTAKLLCKAGHWDLAHTLLGETESKITLCGDCHRTPLVLGKWAVKTHSSMTSGEENGQAFTECARALRSLPVDLGDQEAHAILEGCSLMVWAVDSGHSKGLSGSVLLAWFSFLEEHQEQIFKALQKNLACQTEVSRLQQSLCFSMYQGFVFAYESMLASQLESSDTLDRVLLYCQATAGRMMTELCKLPTDNILIKAVVAVSNLVCGLYNRRLYDQAFTLVEILCQDLCKNRPGSLSVDRLSRPFMLAVQSSRRGGQLERALDWVILWLKALGDEITTHMAEPVSLWVKTKADAARIGEEDVRLRTLRDGFGPDVPDEAVMLCLLEEELRAYKEVAGDTAQERYNTLCDLLDICHEESTHTHLRAVYLCEMSQVVCFQDFSEQTDCMAVDFTHEALRLLEEEPVTAENADRLKDDKAHTLLWLYICTLEKNLEEAIDKEKKLQDLREQTQAVSNPIGTNDFDYEDKQKMQDSTPVYEGLRFNLAAENKLCQPLERALDEWSSLLHTPVLPSVRNPKQTHSSIVLTAALFKLMGKPLKALEAYQLAFGLSRHLADGQRSASSLCQSARILLSLGSPEMAWAQLEQAEQFLTSDITAEGPSSLSMLAVLLRAEYCYSTGQVLRGVPYLCEVLKEVNEQRQSKTWYLLRAQALQTCSSYLTLDTAALPQAQRHRITQHGLNNPDTALYESLKLLCSLLVTLVGKGLYGTYSNSSDIRFIDQGDNLVLKWQLLSELLSCSMKMVAVRSSCGAIHDARLQCLEALKLAIKLQALSHCAELLVLKAELELMQGEREESGFDLEKVRNLLELCTDFSNQEQKTEVKIKPRKGRPAQKSQSALPSQDDDCKGFLSTRWFPKDPVERDQASSPPLKAQPRRWLSSLAHEPDCQCSCCSEPSLGRVTARWAATQADLALHLGPTEARVSWKLHQATLARCKSVTAKLGTELSKIFPLCGTAKGSAKPSLMQDVVGRVYLRMALSGLEPRLDKVHGIWKVLEAGLAFVSAKSSPELRPLRAGLMTTKAIASLLMLAAEKDCPPEEIFCDAWTWNPPKQSIELESKHKTVPPPSSLKKTKDSVNAVKELSIPGKTKETKKTKASGPQIIMISSSSKGKSLPPKTPVVVKSSKFKSSVKEFGSFGFDSEVPTLACTPVQKVRAPGSAQRGAAKAAPRLQFHVYEELPAAETVPPVPAAPKRTKKSRFKVEFSDESDSEVNPQAELKEKKDVSKKRTTTRAAQKLKTAPEPTVAPKRQTRVKKSTALPVSTSSEDEGAVVRQAAPLRRGRCRRLPATEAATEELEKMRTIEEETDGVFNVSIEQLRASDTETEDNAASSIDFEVLRRDLCGNLGRDDVSEQRSRGHLREGLQTHLSHSDARPDSLNVEAVQSLLRSAWLALQHFPPTTLYPSLCALLALTLGQRDPITTAMLHTQSLGVTNRHRMNRHLASSLKKLRKTSSELADRMDALSLDEPSPAQSGTPREQRLSQLENIFSFSSADSSAFPQQDCQEFIQQIQQLPSGVTVCVLSMLGVKPGQMGDTVVLSRLERGSTPVTVHFPTSQLQHPISWLVQEMDSIQVEQKVVSCVSEKTKWWEGRRALDTRVERLLEEMEGLLGCWQSLLLPLKSNPQLSNQAKQLCKALSARGVTVSEEMIKAVLSASPLLSQEELKRFAFGVCPEWDEECDHLMQTAVSQLADREEPDGHVVLILDKYLQKLPWESISCLRSCSVTRMPSLHSLLGLCIQKETDPQSILKQGVDAKQVFYVLDPDANLGNSQERFKEWFSSKRDWLGVCGVAPDSGQLEQAVATKDLYIYVGHGAGARFLDGQRVLKQEMRAASLLFGCSSAALAVRGDQEGTGIILNYLMAGCPFVLGNLWDVTDRDIDRFTKALLESWLSAGPGAPLLHYMRSSRQATHLKYLIGAAPVVYGLPIHLQ</sequence>
<evidence type="ECO:0000259" key="6">
    <source>
        <dbReference type="PROSITE" id="PS51700"/>
    </source>
</evidence>